<protein>
    <recommendedName>
        <fullName evidence="2">SAM domain-containing protein</fullName>
    </recommendedName>
</protein>
<evidence type="ECO:0000313" key="1">
    <source>
        <dbReference type="EMBL" id="JAV73462.1"/>
    </source>
</evidence>
<organism evidence="1">
    <name type="scientific">Photinus pyralis</name>
    <name type="common">Common eastern firefly</name>
    <name type="synonym">Lampyris pyralis</name>
    <dbReference type="NCBI Taxonomy" id="7054"/>
    <lineage>
        <taxon>Eukaryota</taxon>
        <taxon>Metazoa</taxon>
        <taxon>Ecdysozoa</taxon>
        <taxon>Arthropoda</taxon>
        <taxon>Hexapoda</taxon>
        <taxon>Insecta</taxon>
        <taxon>Pterygota</taxon>
        <taxon>Neoptera</taxon>
        <taxon>Endopterygota</taxon>
        <taxon>Coleoptera</taxon>
        <taxon>Polyphaga</taxon>
        <taxon>Elateriformia</taxon>
        <taxon>Elateroidea</taxon>
        <taxon>Lampyridae</taxon>
        <taxon>Lampyrinae</taxon>
        <taxon>Photinus</taxon>
    </lineage>
</organism>
<reference evidence="1" key="1">
    <citation type="journal article" date="2016" name="Sci. Rep.">
        <title>Molecular characterization of firefly nuptial gifts: a multi-omics approach sheds light on postcopulatory sexual selection.</title>
        <authorList>
            <person name="Al-Wathiqui N."/>
            <person name="Fallon T.R."/>
            <person name="South A."/>
            <person name="Weng J.K."/>
            <person name="Lewis S.M."/>
        </authorList>
    </citation>
    <scope>NUCLEOTIDE SEQUENCE</scope>
</reference>
<dbReference type="GeneID" id="116182069"/>
<dbReference type="EMBL" id="GEZM01054725">
    <property type="protein sequence ID" value="JAV73462.1"/>
    <property type="molecule type" value="Transcribed_RNA"/>
</dbReference>
<accession>A0A1Y1LII9</accession>
<dbReference type="RefSeq" id="XP_031358447.1">
    <property type="nucleotide sequence ID" value="XM_031502587.1"/>
</dbReference>
<evidence type="ECO:0008006" key="2">
    <source>
        <dbReference type="Google" id="ProtNLM"/>
    </source>
</evidence>
<sequence length="191" mass="22006">MLCVLASARALRLRPHPHKNWRYNLKKMDELQNLDLEQFLRTRGVSEEIISKFKSENIDIVAVQVMHEDEFKELIPKSGDRAALKEFSRRKLAPRKQSLIEKLKDKIAKANNTNLAQTPTLKHKRKATRVVQVGWMNFNEQNKKFQQVRLNKGGGTRSISVDRDCQVKMILEKAIEIFFPNGISPSGPTTI</sequence>
<dbReference type="InterPro" id="IPR013761">
    <property type="entry name" value="SAM/pointed_sf"/>
</dbReference>
<dbReference type="Gene3D" id="1.10.150.50">
    <property type="entry name" value="Transcription Factor, Ets-1"/>
    <property type="match status" value="1"/>
</dbReference>
<proteinExistence type="predicted"/>
<name>A0A1Y1LII9_PHOPY</name>
<dbReference type="AlphaFoldDB" id="A0A1Y1LII9"/>